<proteinExistence type="predicted"/>
<reference evidence="2 3" key="1">
    <citation type="journal article" date="2021" name="Nat. Plants">
        <title>The Taxus genome provides insights into paclitaxel biosynthesis.</title>
        <authorList>
            <person name="Xiong X."/>
            <person name="Gou J."/>
            <person name="Liao Q."/>
            <person name="Li Y."/>
            <person name="Zhou Q."/>
            <person name="Bi G."/>
            <person name="Li C."/>
            <person name="Du R."/>
            <person name="Wang X."/>
            <person name="Sun T."/>
            <person name="Guo L."/>
            <person name="Liang H."/>
            <person name="Lu P."/>
            <person name="Wu Y."/>
            <person name="Zhang Z."/>
            <person name="Ro D.K."/>
            <person name="Shang Y."/>
            <person name="Huang S."/>
            <person name="Yan J."/>
        </authorList>
    </citation>
    <scope>NUCLEOTIDE SEQUENCE [LARGE SCALE GENOMIC DNA]</scope>
    <source>
        <strain evidence="2">Ta-2019</strain>
    </source>
</reference>
<organism evidence="2 3">
    <name type="scientific">Taxus chinensis</name>
    <name type="common">Chinese yew</name>
    <name type="synonym">Taxus wallichiana var. chinensis</name>
    <dbReference type="NCBI Taxonomy" id="29808"/>
    <lineage>
        <taxon>Eukaryota</taxon>
        <taxon>Viridiplantae</taxon>
        <taxon>Streptophyta</taxon>
        <taxon>Embryophyta</taxon>
        <taxon>Tracheophyta</taxon>
        <taxon>Spermatophyta</taxon>
        <taxon>Pinopsida</taxon>
        <taxon>Pinidae</taxon>
        <taxon>Conifers II</taxon>
        <taxon>Cupressales</taxon>
        <taxon>Taxaceae</taxon>
        <taxon>Taxus</taxon>
    </lineage>
</organism>
<sequence>MGVMSRRVLPICGNLCFFCPALRARSRQPVKRYKKLLSDIFPKSQDEEPNDRKVAKLCEYASKNPMRIPKIAKYLEQRCYKELRAEHFGSVKVVMRIYSKLLFLCKEQMPLFASSLLSIIRTLLDQMRQDGIRILGCQTLADFVNCQMDSTYMFNLEGLIPKLCGLAKEMGEEKRRCHLRSAGLQALSAMEVLRGEGRIVAMADALTRVPSWREVLNLKGEINSTREEAEDPKVWSKICLQNMAKLAKEATTVRRVLEPIFRFFDNGKHWSPQNGLAVCVLYDMQHLMEKSGHSTHLLLSMLIKHLDHKNVAQQPQMQVNIIEIAAILAQQSKSQVSVAIVGAMSDLARHLRKSIHCTYEASNLKDDINSWNKSFQAAIEECLVQFAKKVGDAGPVLDMIAVSLENLSTTTIVARTTIASMYLIAHIISSIPNRSYYNKAFPEALFHQLLQAMAHPDNETRVGAHRILSVVLVPSSGSPRSESHPPDSPKVHGLKRTLSRTASVFSSASSLFEKIRKEKGSLHGDRSKVNAQENDVKDIPKMQKTGNVLREEDGPKRDADIKHCTIYPSPTQTHNLKLPAVCAITDGNFSRETMRNAEMSSLRLSGHQMALLLSSLFTQAISPENTPANFEAVANTYSLALLFSRVKSSNHSTLIRSFQLAFTLRSISLDHESYLRPCCRRSLFTVATSMLVFAAKTYNCPSLFTCVKATLEDKTADPFLQLIDDYRLRANASHGEEESAYGSHEDNALALKSLSAVNLNADQSRELLVSLIVSNLGKLSEAESSSMRKELLQTFSPDDAFALGAQLYMETPQPCSPFKSIENSSFHELAPSTFMAEEDPVNEPFGTQANATDRVSVDGKHVLSVNQLLESVLDTARHVASISISTTPVPYNEMANQCEALVMGKQKKMSILMSFKRNTSPLLALSDNNDASRSTMDESIQGPNK</sequence>
<evidence type="ECO:0000256" key="1">
    <source>
        <dbReference type="SAM" id="MobiDB-lite"/>
    </source>
</evidence>
<dbReference type="EMBL" id="JAHRHJ020000009">
    <property type="protein sequence ID" value="KAH9301851.1"/>
    <property type="molecule type" value="Genomic_DNA"/>
</dbReference>
<feature type="region of interest" description="Disordered" evidence="1">
    <location>
        <begin position="475"/>
        <end position="495"/>
    </location>
</feature>
<dbReference type="Pfam" id="PF21052">
    <property type="entry name" value="EFR3_ARM"/>
    <property type="match status" value="1"/>
</dbReference>
<name>A0AA38CI03_TAXCH</name>
<dbReference type="InterPro" id="IPR055296">
    <property type="entry name" value="SRL2-like"/>
</dbReference>
<accession>A0AA38CI03</accession>
<feature type="non-terminal residue" evidence="2">
    <location>
        <position position="945"/>
    </location>
</feature>
<dbReference type="PANTHER" id="PTHR46087">
    <property type="entry name" value="PUTATIVE, EXPRESSED-RELATED"/>
    <property type="match status" value="1"/>
</dbReference>
<dbReference type="Proteomes" id="UP000824469">
    <property type="component" value="Unassembled WGS sequence"/>
</dbReference>
<protein>
    <submittedName>
        <fullName evidence="2">Uncharacterized protein</fullName>
    </submittedName>
</protein>
<gene>
    <name evidence="2" type="ORF">KI387_013434</name>
</gene>
<dbReference type="InterPro" id="IPR016024">
    <property type="entry name" value="ARM-type_fold"/>
</dbReference>
<evidence type="ECO:0000313" key="3">
    <source>
        <dbReference type="Proteomes" id="UP000824469"/>
    </source>
</evidence>
<feature type="region of interest" description="Disordered" evidence="1">
    <location>
        <begin position="923"/>
        <end position="945"/>
    </location>
</feature>
<keyword evidence="3" id="KW-1185">Reference proteome</keyword>
<evidence type="ECO:0000313" key="2">
    <source>
        <dbReference type="EMBL" id="KAH9301851.1"/>
    </source>
</evidence>
<dbReference type="OMA" id="VMAFPEA"/>
<dbReference type="InterPro" id="IPR049152">
    <property type="entry name" value="EFR3-like_ARM"/>
</dbReference>
<dbReference type="SUPFAM" id="SSF48371">
    <property type="entry name" value="ARM repeat"/>
    <property type="match status" value="1"/>
</dbReference>
<dbReference type="PANTHER" id="PTHR46087:SF11">
    <property type="entry name" value="PROTEIN SEMI-ROLLED LEAF 2"/>
    <property type="match status" value="1"/>
</dbReference>
<comment type="caution">
    <text evidence="2">The sequence shown here is derived from an EMBL/GenBank/DDBJ whole genome shotgun (WGS) entry which is preliminary data.</text>
</comment>
<dbReference type="AlphaFoldDB" id="A0AA38CI03"/>
<feature type="compositionally biased region" description="Basic and acidic residues" evidence="1">
    <location>
        <begin position="481"/>
        <end position="490"/>
    </location>
</feature>